<dbReference type="InterPro" id="IPR052186">
    <property type="entry name" value="Hydantoin_racemase-like"/>
</dbReference>
<gene>
    <name evidence="2" type="ORF">COL8621_01397</name>
</gene>
<dbReference type="OrthoDB" id="9791723at2"/>
<name>A0A238JVD5_9RHOB</name>
<accession>A0A238JVD5</accession>
<organism evidence="2 3">
    <name type="scientific">Actibacterium lipolyticum</name>
    <dbReference type="NCBI Taxonomy" id="1524263"/>
    <lineage>
        <taxon>Bacteria</taxon>
        <taxon>Pseudomonadati</taxon>
        <taxon>Pseudomonadota</taxon>
        <taxon>Alphaproteobacteria</taxon>
        <taxon>Rhodobacterales</taxon>
        <taxon>Roseobacteraceae</taxon>
        <taxon>Actibacterium</taxon>
    </lineage>
</organism>
<comment type="similarity">
    <text evidence="1">Belongs to the HyuE racemase family.</text>
</comment>
<evidence type="ECO:0000256" key="1">
    <source>
        <dbReference type="ARBA" id="ARBA00038414"/>
    </source>
</evidence>
<dbReference type="InterPro" id="IPR053714">
    <property type="entry name" value="Iso_Racemase_Enz_sf"/>
</dbReference>
<sequence length="219" mass="22478">MRILFMNPNATQAMTDSILGVARAASPSGVEVEGWTNLDGPPAIEGPADGDAAVVGLLAGLSSAQAQRADAVVIACFDDTGLEQMRDKADCPVIGIGQASYAMAGLLGHRFSVVTSLPVSIPVIKENILALGHASRCASVRASGLPVLTIEEGGEQTRARLADEVSQAHQADGATAVILGCAGMAALYDDLKSRADVVLIEGIRASVCLSTSMLNYQAS</sequence>
<dbReference type="GO" id="GO:0047661">
    <property type="term" value="F:amino-acid racemase activity"/>
    <property type="evidence" value="ECO:0007669"/>
    <property type="project" value="InterPro"/>
</dbReference>
<evidence type="ECO:0000313" key="2">
    <source>
        <dbReference type="EMBL" id="SMX34611.1"/>
    </source>
</evidence>
<proteinExistence type="inferred from homology"/>
<dbReference type="Proteomes" id="UP000202922">
    <property type="component" value="Unassembled WGS sequence"/>
</dbReference>
<dbReference type="InterPro" id="IPR015942">
    <property type="entry name" value="Asp/Glu/hydantoin_racemase"/>
</dbReference>
<dbReference type="RefSeq" id="WP_093966516.1">
    <property type="nucleotide sequence ID" value="NZ_FXYE01000001.1"/>
</dbReference>
<dbReference type="PANTHER" id="PTHR28047">
    <property type="entry name" value="PROTEIN DCG1"/>
    <property type="match status" value="1"/>
</dbReference>
<reference evidence="3" key="1">
    <citation type="submission" date="2017-05" db="EMBL/GenBank/DDBJ databases">
        <authorList>
            <person name="Rodrigo-Torres L."/>
            <person name="Arahal R. D."/>
            <person name="Lucena T."/>
        </authorList>
    </citation>
    <scope>NUCLEOTIDE SEQUENCE [LARGE SCALE GENOMIC DNA]</scope>
    <source>
        <strain evidence="3">CECT 8621</strain>
    </source>
</reference>
<dbReference type="AlphaFoldDB" id="A0A238JVD5"/>
<protein>
    <submittedName>
        <fullName evidence="2">Asp/Glu/Hydantoin racemase</fullName>
    </submittedName>
</protein>
<dbReference type="Pfam" id="PF01177">
    <property type="entry name" value="Asp_Glu_race"/>
    <property type="match status" value="1"/>
</dbReference>
<dbReference type="Gene3D" id="3.40.50.12500">
    <property type="match status" value="1"/>
</dbReference>
<evidence type="ECO:0000313" key="3">
    <source>
        <dbReference type="Proteomes" id="UP000202922"/>
    </source>
</evidence>
<keyword evidence="3" id="KW-1185">Reference proteome</keyword>
<dbReference type="PANTHER" id="PTHR28047:SF5">
    <property type="entry name" value="PROTEIN DCG1"/>
    <property type="match status" value="1"/>
</dbReference>
<dbReference type="EMBL" id="FXYE01000001">
    <property type="protein sequence ID" value="SMX34611.1"/>
    <property type="molecule type" value="Genomic_DNA"/>
</dbReference>